<protein>
    <submittedName>
        <fullName evidence="2">Uncharacterized protein</fullName>
    </submittedName>
</protein>
<dbReference type="AlphaFoldDB" id="A0A397IGU4"/>
<name>A0A397IGU4_9GLOM</name>
<dbReference type="EMBL" id="PQFF01000203">
    <property type="protein sequence ID" value="RHZ75035.1"/>
    <property type="molecule type" value="Genomic_DNA"/>
</dbReference>
<evidence type="ECO:0000313" key="2">
    <source>
        <dbReference type="EMBL" id="RHZ75035.1"/>
    </source>
</evidence>
<accession>A0A397IGU4</accession>
<keyword evidence="3" id="KW-1185">Reference proteome</keyword>
<dbReference type="OrthoDB" id="549243at2759"/>
<feature type="region of interest" description="Disordered" evidence="1">
    <location>
        <begin position="22"/>
        <end position="74"/>
    </location>
</feature>
<gene>
    <name evidence="2" type="ORF">Glove_218g53</name>
</gene>
<dbReference type="Proteomes" id="UP000266861">
    <property type="component" value="Unassembled WGS sequence"/>
</dbReference>
<organism evidence="2 3">
    <name type="scientific">Diversispora epigaea</name>
    <dbReference type="NCBI Taxonomy" id="1348612"/>
    <lineage>
        <taxon>Eukaryota</taxon>
        <taxon>Fungi</taxon>
        <taxon>Fungi incertae sedis</taxon>
        <taxon>Mucoromycota</taxon>
        <taxon>Glomeromycotina</taxon>
        <taxon>Glomeromycetes</taxon>
        <taxon>Diversisporales</taxon>
        <taxon>Diversisporaceae</taxon>
        <taxon>Diversispora</taxon>
    </lineage>
</organism>
<sequence>MNLNKNLRKGQYQPALRLMQNQAPIGNPPIQNPPENSTPAPEDDLISFNRNPPTLQPREAATPAADPEVGSSTKRNKTILIHKNIANGIEFYNGKRKWYGVKEDFHALYNKYHFIKVDNTETVIETYKRIIEESEAIAEKTNRQVDMRKSGSYTLISLKLFRETTLAPKRSEKIDEKENAWLNLASTGTLIFAEKYKGEDNQYDVNSMYIYEMLKKEASWPIAPATIEGNPPKKSFQCTRYLRYNLYGIYTHYDLKYAKENGLNVYLIDESLNALIYEKNTRINGKDMFGKWGNILYNIKKEGGTVGKVGKALLVSLWGTLCEQRNGQNYGKSNKAHSYGWIYSSRASKSQNRHRNRRAKIREKRIYQILKDKEQNTKLTVKRKAPKRYDINLPNEIIIEIFQHLRTQNDSLCELIKKKPIASVIKYIKQIEFERIDNYFNTNEFLLEDIISICQDIISISFKDCGWRFLNNSSLKMTLNTYKILNNIIIYGSNRIAPKTVLSIPERCTNQPIIDCFSTNETEDNQAIEDIFYED</sequence>
<reference evidence="2 3" key="1">
    <citation type="submission" date="2018-08" db="EMBL/GenBank/DDBJ databases">
        <title>Genome and evolution of the arbuscular mycorrhizal fungus Diversispora epigaea (formerly Glomus versiforme) and its bacterial endosymbionts.</title>
        <authorList>
            <person name="Sun X."/>
            <person name="Fei Z."/>
            <person name="Harrison M."/>
        </authorList>
    </citation>
    <scope>NUCLEOTIDE SEQUENCE [LARGE SCALE GENOMIC DNA]</scope>
    <source>
        <strain evidence="2 3">IT104</strain>
    </source>
</reference>
<proteinExistence type="predicted"/>
<evidence type="ECO:0000256" key="1">
    <source>
        <dbReference type="SAM" id="MobiDB-lite"/>
    </source>
</evidence>
<evidence type="ECO:0000313" key="3">
    <source>
        <dbReference type="Proteomes" id="UP000266861"/>
    </source>
</evidence>
<comment type="caution">
    <text evidence="2">The sequence shown here is derived from an EMBL/GenBank/DDBJ whole genome shotgun (WGS) entry which is preliminary data.</text>
</comment>